<dbReference type="InterPro" id="IPR005532">
    <property type="entry name" value="SUMF_dom"/>
</dbReference>
<dbReference type="InterPro" id="IPR011009">
    <property type="entry name" value="Kinase-like_dom_sf"/>
</dbReference>
<accession>A0ABV6YRL2</accession>
<dbReference type="Gene3D" id="2.60.120.560">
    <property type="entry name" value="Exo-inulinase, domain 1"/>
    <property type="match status" value="1"/>
</dbReference>
<dbReference type="InterPro" id="IPR042095">
    <property type="entry name" value="SUMF_sf"/>
</dbReference>
<dbReference type="Gene3D" id="3.90.1580.10">
    <property type="entry name" value="paralog of FGE (formylglycine-generating enzyme)"/>
    <property type="match status" value="1"/>
</dbReference>
<comment type="caution">
    <text evidence="5">The sequence shown here is derived from an EMBL/GenBank/DDBJ whole genome shotgun (WGS) entry which is preliminary data.</text>
</comment>
<dbReference type="InterPro" id="IPR000719">
    <property type="entry name" value="Prot_kinase_dom"/>
</dbReference>
<evidence type="ECO:0000313" key="5">
    <source>
        <dbReference type="EMBL" id="MFC1848834.1"/>
    </source>
</evidence>
<dbReference type="Gene3D" id="3.30.200.20">
    <property type="entry name" value="Phosphorylase Kinase, domain 1"/>
    <property type="match status" value="1"/>
</dbReference>
<dbReference type="EMBL" id="JBHPBY010000009">
    <property type="protein sequence ID" value="MFC1848834.1"/>
    <property type="molecule type" value="Genomic_DNA"/>
</dbReference>
<dbReference type="Gene3D" id="3.80.10.10">
    <property type="entry name" value="Ribonuclease Inhibitor"/>
    <property type="match status" value="1"/>
</dbReference>
<gene>
    <name evidence="5" type="ORF">ACFL27_01385</name>
</gene>
<evidence type="ECO:0000256" key="3">
    <source>
        <dbReference type="PROSITE-ProRule" id="PRU10141"/>
    </source>
</evidence>
<evidence type="ECO:0000256" key="1">
    <source>
        <dbReference type="ARBA" id="ARBA00022741"/>
    </source>
</evidence>
<evidence type="ECO:0000256" key="2">
    <source>
        <dbReference type="ARBA" id="ARBA00022840"/>
    </source>
</evidence>
<dbReference type="SUPFAM" id="SSF56112">
    <property type="entry name" value="Protein kinase-like (PK-like)"/>
    <property type="match status" value="1"/>
</dbReference>
<dbReference type="SUPFAM" id="SSF52058">
    <property type="entry name" value="L domain-like"/>
    <property type="match status" value="1"/>
</dbReference>
<feature type="domain" description="Protein kinase" evidence="4">
    <location>
        <begin position="112"/>
        <end position="424"/>
    </location>
</feature>
<dbReference type="PANTHER" id="PTHR23150">
    <property type="entry name" value="SULFATASE MODIFYING FACTOR 1, 2"/>
    <property type="match status" value="1"/>
</dbReference>
<keyword evidence="1 3" id="KW-0547">Nucleotide-binding</keyword>
<feature type="binding site" evidence="3">
    <location>
        <position position="141"/>
    </location>
    <ligand>
        <name>ATP</name>
        <dbReference type="ChEBI" id="CHEBI:30616"/>
    </ligand>
</feature>
<dbReference type="SMART" id="SM00220">
    <property type="entry name" value="S_TKc"/>
    <property type="match status" value="1"/>
</dbReference>
<dbReference type="SUPFAM" id="SSF56436">
    <property type="entry name" value="C-type lectin-like"/>
    <property type="match status" value="1"/>
</dbReference>
<keyword evidence="6" id="KW-1185">Reference proteome</keyword>
<evidence type="ECO:0000259" key="4">
    <source>
        <dbReference type="PROSITE" id="PS50011"/>
    </source>
</evidence>
<dbReference type="PROSITE" id="PS00107">
    <property type="entry name" value="PROTEIN_KINASE_ATP"/>
    <property type="match status" value="1"/>
</dbReference>
<dbReference type="InterPro" id="IPR032675">
    <property type="entry name" value="LRR_dom_sf"/>
</dbReference>
<dbReference type="PANTHER" id="PTHR23150:SF19">
    <property type="entry name" value="FORMYLGLYCINE-GENERATING ENZYME"/>
    <property type="match status" value="1"/>
</dbReference>
<dbReference type="InterPro" id="IPR051043">
    <property type="entry name" value="Sulfatase_Mod_Factor_Kinase"/>
</dbReference>
<dbReference type="PROSITE" id="PS00108">
    <property type="entry name" value="PROTEIN_KINASE_ST"/>
    <property type="match status" value="1"/>
</dbReference>
<protein>
    <submittedName>
        <fullName evidence="5">SUMF1/EgtB/PvdO family nonheme iron enzyme</fullName>
    </submittedName>
</protein>
<organism evidence="5 6">
    <name type="scientific">candidate division CSSED10-310 bacterium</name>
    <dbReference type="NCBI Taxonomy" id="2855610"/>
    <lineage>
        <taxon>Bacteria</taxon>
        <taxon>Bacteria division CSSED10-310</taxon>
    </lineage>
</organism>
<dbReference type="Pfam" id="PF03781">
    <property type="entry name" value="FGE-sulfatase"/>
    <property type="match status" value="1"/>
</dbReference>
<name>A0ABV6YRL2_UNCC1</name>
<dbReference type="InterPro" id="IPR016187">
    <property type="entry name" value="CTDL_fold"/>
</dbReference>
<dbReference type="Proteomes" id="UP001594351">
    <property type="component" value="Unassembled WGS sequence"/>
</dbReference>
<dbReference type="InterPro" id="IPR008271">
    <property type="entry name" value="Ser/Thr_kinase_AS"/>
</dbReference>
<dbReference type="Pfam" id="PF00069">
    <property type="entry name" value="Pkinase"/>
    <property type="match status" value="2"/>
</dbReference>
<dbReference type="Gene3D" id="1.10.510.10">
    <property type="entry name" value="Transferase(Phosphotransferase) domain 1"/>
    <property type="match status" value="1"/>
</dbReference>
<reference evidence="5 6" key="1">
    <citation type="submission" date="2024-09" db="EMBL/GenBank/DDBJ databases">
        <title>Laminarin stimulates single cell rates of sulfate reduction while oxygen inhibits transcriptomic activity in coastal marine sediment.</title>
        <authorList>
            <person name="Lindsay M."/>
            <person name="Orcutt B."/>
            <person name="Emerson D."/>
            <person name="Stepanauskas R."/>
            <person name="D'Angelo T."/>
        </authorList>
    </citation>
    <scope>NUCLEOTIDE SEQUENCE [LARGE SCALE GENOMIC DNA]</scope>
    <source>
        <strain evidence="5">SAG AM-311-K15</strain>
    </source>
</reference>
<dbReference type="PROSITE" id="PS50011">
    <property type="entry name" value="PROTEIN_KINASE_DOM"/>
    <property type="match status" value="1"/>
</dbReference>
<sequence length="1337" mass="151239">MFCPFCKHEISIEDIKSSKCPYGFPEIRNRDDISVAKDTQFLENEGDEADLNDKEILSHSESNDCVSSETIDVQRIEQIPVLDPQTFSTELEETKARSQVSVVREKQEFPGYVVKGEIGRGGFGSVLLAREMAARRDIALKTFNPIKKRSSIEGIRERFLEEAYITAQLQHPGIIPIYTIAHDTSGRYFYTMRPVEGEDLGSILCRLRKGNKKTEQKYGLRHLMQIMLSVCQTMQFAHERGVIHRDLKPSNIIIGNYGDVMVIDWGLAKVISKPVEITKEEIPDLEGPYAEVWATYQRDLETERTGDSSSFQYTMDGRVIGTPYYMSPEQASGKTKEIGFLSDIWSLGVMLYQCATLKLPFEGMSLERILFKIVTEDPVEPVRANPGRRVPFELANIIMKCLRRNEEDRYVSISELLLSLEQWLEGRAPWRLVEQFDFTTMPDGKPQDLIITAGTWEVRDGMLCGAAYGGLLTAKELPGDVRIEIEAMVLPGEKGEISPLLSAPDPEKSQFFFDGYIMRVISDEKNRAKIHKGRTVIVSTECKFSLDLWHTIAAERTGTTVRLECEGEELLKYRDFFPVVGSRIGLISIGTGLRIRGLRVFTRGTGLTLSCLEQAKAYHDKGMVTEAEECYRQIYSDHADREEGEEALFRSSLISLEKVKCLDRWKEQKQWDEGLKTAYDLFERAEQSFLAPLGVLGKAMVFEQRDEVESEIDELLRTFRDYPDYDTLPVIPEWLRIRLHVWEWDTARASDKLQEGIERILLKFNSTWANQSPLKGVPVDTLDLSESITEIAGLKGLELKILNLSLTKVEDLSPLCGMPLKTLSLPWTICDISSLKDLPLESLDLALTSLNDITALEKQSLKYLSLPTGVSDLSPIRNHPLEHLGMAEVRGHQSVVTKDDIDLGVVSEMPLKVLILPRQLESIPPMHCTSLPFLQVSEKVSDISGLRGLSLRGIDLSGSKVTDLSPLEGMPLEYIGLPSCVSDISVLSGMPLRSLNLFHTAVKYLEPLQKMPKLEYLSIYPDALSSGWEAIVRDLSGLKIVSTDENCTPISSTEFWHMYDRGLLAGSRSELCTLGSSRLEFSNSQGMSFHWIPPGVFLMGSPLSEFGRETGEKQHYVSLNHGFYMAIAPVRVRDFSEFIVESGYVTDAEREGWAYTYRNKEWGRTEGASWRSPGFEQSGDHPVVCVSWYDAQAYIEWLSTKEGRGYRLPTESEWEYSCRAGSLGPYHGDLEQVCWHHYNSDDRTHEVCSKASNTWGLYDMHGNVWEWCSDWYDKYPEGFVVDPIGPEKGLQRVIRGGSWHSLPVDCRSADRSIVPPSYRHAYFSFRLAAADPSGGYR</sequence>
<dbReference type="InterPro" id="IPR017441">
    <property type="entry name" value="Protein_kinase_ATP_BS"/>
</dbReference>
<proteinExistence type="predicted"/>
<dbReference type="CDD" id="cd14014">
    <property type="entry name" value="STKc_PknB_like"/>
    <property type="match status" value="1"/>
</dbReference>
<keyword evidence="2 3" id="KW-0067">ATP-binding</keyword>
<evidence type="ECO:0000313" key="6">
    <source>
        <dbReference type="Proteomes" id="UP001594351"/>
    </source>
</evidence>